<evidence type="ECO:0000259" key="1">
    <source>
        <dbReference type="Pfam" id="PF00753"/>
    </source>
</evidence>
<dbReference type="HOGENOM" id="CLU_036012_1_0_0"/>
<dbReference type="KEGG" id="dtn:DTL3_1038"/>
<dbReference type="CDD" id="cd07713">
    <property type="entry name" value="DHPS-like_MBL-fold"/>
    <property type="match status" value="1"/>
</dbReference>
<dbReference type="InterPro" id="IPR001279">
    <property type="entry name" value="Metallo-B-lactamas"/>
</dbReference>
<dbReference type="InterPro" id="IPR052926">
    <property type="entry name" value="Metallo-beta-lactamase_dom"/>
</dbReference>
<dbReference type="Pfam" id="PF00753">
    <property type="entry name" value="Lactamase_B"/>
    <property type="match status" value="1"/>
</dbReference>
<accession>A0A0C7NR92</accession>
<dbReference type="PANTHER" id="PTHR13754">
    <property type="entry name" value="METALLO-BETA-LACTAMASE SUPERFAMILY PROTEIN"/>
    <property type="match status" value="1"/>
</dbReference>
<dbReference type="EC" id="3.5.2.6" evidence="2"/>
<name>A0A0C7NR92_DEFTU</name>
<dbReference type="SUPFAM" id="SSF56281">
    <property type="entry name" value="Metallo-hydrolase/oxidoreductase"/>
    <property type="match status" value="1"/>
</dbReference>
<dbReference type="GO" id="GO:0008800">
    <property type="term" value="F:beta-lactamase activity"/>
    <property type="evidence" value="ECO:0007669"/>
    <property type="project" value="UniProtKB-EC"/>
</dbReference>
<dbReference type="EMBL" id="LN824141">
    <property type="protein sequence ID" value="CEP78342.1"/>
    <property type="molecule type" value="Genomic_DNA"/>
</dbReference>
<dbReference type="OrthoDB" id="9803916at2"/>
<dbReference type="Proteomes" id="UP000032809">
    <property type="component" value="Chromosome I"/>
</dbReference>
<feature type="domain" description="Metallo-beta-lactamase" evidence="1">
    <location>
        <begin position="23"/>
        <end position="91"/>
    </location>
</feature>
<dbReference type="GO" id="GO:0016740">
    <property type="term" value="F:transferase activity"/>
    <property type="evidence" value="ECO:0007669"/>
    <property type="project" value="TreeGrafter"/>
</dbReference>
<dbReference type="InterPro" id="IPR036866">
    <property type="entry name" value="RibonucZ/Hydroxyglut_hydro"/>
</dbReference>
<dbReference type="Gene3D" id="3.60.15.10">
    <property type="entry name" value="Ribonuclease Z/Hydroxyacylglutathione hydrolase-like"/>
    <property type="match status" value="2"/>
</dbReference>
<reference evidence="3" key="1">
    <citation type="submission" date="2014-11" db="EMBL/GenBank/DDBJ databases">
        <authorList>
            <person name="Wibberg D."/>
        </authorList>
    </citation>
    <scope>NUCLEOTIDE SEQUENCE [LARGE SCALE GENOMIC DNA]</scope>
    <source>
        <strain evidence="3">L3</strain>
    </source>
</reference>
<keyword evidence="2" id="KW-0378">Hydrolase</keyword>
<evidence type="ECO:0000313" key="2">
    <source>
        <dbReference type="EMBL" id="CEP78342.1"/>
    </source>
</evidence>
<dbReference type="RefSeq" id="WP_045087816.1">
    <property type="nucleotide sequence ID" value="NZ_LN824141.1"/>
</dbReference>
<organism evidence="2 3">
    <name type="scientific">Defluviitoga tunisiensis</name>
    <dbReference type="NCBI Taxonomy" id="1006576"/>
    <lineage>
        <taxon>Bacteria</taxon>
        <taxon>Thermotogati</taxon>
        <taxon>Thermotogota</taxon>
        <taxon>Thermotogae</taxon>
        <taxon>Petrotogales</taxon>
        <taxon>Petrotogaceae</taxon>
        <taxon>Defluviitoga</taxon>
    </lineage>
</organism>
<keyword evidence="3" id="KW-1185">Reference proteome</keyword>
<dbReference type="InterPro" id="IPR041712">
    <property type="entry name" value="DHPS-like_MBL-fold"/>
</dbReference>
<dbReference type="STRING" id="1006576.DTL3_1038"/>
<dbReference type="AlphaFoldDB" id="A0A0C7NR92"/>
<protein>
    <submittedName>
        <fullName evidence="2">Metallo beta-lactamase</fullName>
        <ecNumber evidence="2">3.5.2.6</ecNumber>
    </submittedName>
</protein>
<proteinExistence type="predicted"/>
<gene>
    <name evidence="2" type="primary">blaB</name>
    <name evidence="2" type="ORF">DTL3_1038</name>
</gene>
<dbReference type="PANTHER" id="PTHR13754:SF13">
    <property type="entry name" value="METALLO-BETA-LACTAMASE SUPERFAMILY PROTEIN (AFU_ORTHOLOGUE AFUA_3G07630)"/>
    <property type="match status" value="1"/>
</dbReference>
<sequence length="212" mass="23044">MKVTILYDNVAYNKDLEPNWGFSALIEKEGAPKILFDTGSSGKILLNNMRKLGISPNSIDEIFISHAHYDHVGGLSGFLSENDQVKVWVPPVFKGVKNAREVVTIYSATKIHEGVYSTGGIYGIEQSLCVETSKGIVIITGCSHPKMEDILKAASQFGEVYGIIGGLHGTPAESLEGLKLICATHCTEQKDKIKQIYPNSYLEGGAGRTIEI</sequence>
<evidence type="ECO:0000313" key="3">
    <source>
        <dbReference type="Proteomes" id="UP000032809"/>
    </source>
</evidence>